<sequence>MMNEANERGQTMEKTEETKVPRGVSGKQRELFLSLTEEQRQVYLEHFEYGRLAAHCYRIATGQMSA</sequence>
<protein>
    <submittedName>
        <fullName evidence="2">Uncharacterized protein</fullName>
    </submittedName>
</protein>
<gene>
    <name evidence="2" type="ORF">F7O44_16260</name>
</gene>
<dbReference type="RefSeq" id="WP_162451315.1">
    <property type="nucleotide sequence ID" value="NZ_WLZY01000005.1"/>
</dbReference>
<evidence type="ECO:0000313" key="3">
    <source>
        <dbReference type="Proteomes" id="UP000460435"/>
    </source>
</evidence>
<accession>A0A7K3M5N5</accession>
<name>A0A7K3M5N5_9ACTN</name>
<organism evidence="2 3">
    <name type="scientific">Phytoactinopolyspora mesophila</name>
    <dbReference type="NCBI Taxonomy" id="2650750"/>
    <lineage>
        <taxon>Bacteria</taxon>
        <taxon>Bacillati</taxon>
        <taxon>Actinomycetota</taxon>
        <taxon>Actinomycetes</taxon>
        <taxon>Jiangellales</taxon>
        <taxon>Jiangellaceae</taxon>
        <taxon>Phytoactinopolyspora</taxon>
    </lineage>
</organism>
<evidence type="ECO:0000313" key="2">
    <source>
        <dbReference type="EMBL" id="NDL58623.1"/>
    </source>
</evidence>
<proteinExistence type="predicted"/>
<reference evidence="2 3" key="1">
    <citation type="submission" date="2019-11" db="EMBL/GenBank/DDBJ databases">
        <authorList>
            <person name="Li X.-J."/>
            <person name="Feng X.-M."/>
        </authorList>
    </citation>
    <scope>NUCLEOTIDE SEQUENCE [LARGE SCALE GENOMIC DNA]</scope>
    <source>
        <strain evidence="2 3">XMNu-373</strain>
    </source>
</reference>
<dbReference type="AlphaFoldDB" id="A0A7K3M5N5"/>
<dbReference type="EMBL" id="WLZY01000005">
    <property type="protein sequence ID" value="NDL58623.1"/>
    <property type="molecule type" value="Genomic_DNA"/>
</dbReference>
<keyword evidence="3" id="KW-1185">Reference proteome</keyword>
<dbReference type="Proteomes" id="UP000460435">
    <property type="component" value="Unassembled WGS sequence"/>
</dbReference>
<feature type="region of interest" description="Disordered" evidence="1">
    <location>
        <begin position="1"/>
        <end position="26"/>
    </location>
</feature>
<evidence type="ECO:0000256" key="1">
    <source>
        <dbReference type="SAM" id="MobiDB-lite"/>
    </source>
</evidence>
<comment type="caution">
    <text evidence="2">The sequence shown here is derived from an EMBL/GenBank/DDBJ whole genome shotgun (WGS) entry which is preliminary data.</text>
</comment>
<feature type="compositionally biased region" description="Basic and acidic residues" evidence="1">
    <location>
        <begin position="1"/>
        <end position="20"/>
    </location>
</feature>